<comment type="caution">
    <text evidence="3">The sequence shown here is derived from an EMBL/GenBank/DDBJ whole genome shotgun (WGS) entry which is preliminary data.</text>
</comment>
<name>A0A1V1PG65_9BACT</name>
<dbReference type="SUPFAM" id="SSF141000">
    <property type="entry name" value="Glu-tRNAGln amidotransferase C subunit"/>
    <property type="match status" value="1"/>
</dbReference>
<accession>A0A1V1PG65</accession>
<dbReference type="NCBIfam" id="TIGR00135">
    <property type="entry name" value="gatC"/>
    <property type="match status" value="1"/>
</dbReference>
<dbReference type="GO" id="GO:0006412">
    <property type="term" value="P:translation"/>
    <property type="evidence" value="ECO:0007669"/>
    <property type="project" value="UniProtKB-UniRule"/>
</dbReference>
<dbReference type="EC" id="6.3.5.-" evidence="2"/>
<dbReference type="GO" id="GO:0050566">
    <property type="term" value="F:asparaginyl-tRNA synthase (glutamine-hydrolyzing) activity"/>
    <property type="evidence" value="ECO:0007669"/>
    <property type="project" value="RHEA"/>
</dbReference>
<comment type="similarity">
    <text evidence="2">Belongs to the GatC family.</text>
</comment>
<dbReference type="GO" id="GO:0016740">
    <property type="term" value="F:transferase activity"/>
    <property type="evidence" value="ECO:0007669"/>
    <property type="project" value="UniProtKB-KW"/>
</dbReference>
<dbReference type="Pfam" id="PF02686">
    <property type="entry name" value="GatC"/>
    <property type="match status" value="1"/>
</dbReference>
<organism evidence="3 4">
    <name type="scientific">Candidatus Magnetoglobus multicellularis str. Araruama</name>
    <dbReference type="NCBI Taxonomy" id="890399"/>
    <lineage>
        <taxon>Bacteria</taxon>
        <taxon>Pseudomonadati</taxon>
        <taxon>Thermodesulfobacteriota</taxon>
        <taxon>Desulfobacteria</taxon>
        <taxon>Desulfobacterales</taxon>
        <taxon>Desulfobacteraceae</taxon>
        <taxon>Candidatus Magnetoglobus</taxon>
    </lineage>
</organism>
<keyword evidence="2" id="KW-0648">Protein biosynthesis</keyword>
<dbReference type="Proteomes" id="UP000189670">
    <property type="component" value="Unassembled WGS sequence"/>
</dbReference>
<dbReference type="HAMAP" id="MF_00122">
    <property type="entry name" value="GatC"/>
    <property type="match status" value="1"/>
</dbReference>
<dbReference type="InterPro" id="IPR036113">
    <property type="entry name" value="Asp/Glu-ADT_sf_sub_c"/>
</dbReference>
<keyword evidence="3" id="KW-0808">Transferase</keyword>
<dbReference type="AlphaFoldDB" id="A0A1V1PG65"/>
<reference evidence="4" key="1">
    <citation type="submission" date="2012-11" db="EMBL/GenBank/DDBJ databases">
        <authorList>
            <person name="Lucero-Rivera Y.E."/>
            <person name="Tovar-Ramirez D."/>
        </authorList>
    </citation>
    <scope>NUCLEOTIDE SEQUENCE [LARGE SCALE GENOMIC DNA]</scope>
    <source>
        <strain evidence="4">Araruama</strain>
    </source>
</reference>
<keyword evidence="2" id="KW-0547">Nucleotide-binding</keyword>
<dbReference type="PANTHER" id="PTHR15004:SF0">
    <property type="entry name" value="GLUTAMYL-TRNA(GLN) AMIDOTRANSFERASE SUBUNIT C, MITOCHONDRIAL"/>
    <property type="match status" value="1"/>
</dbReference>
<keyword evidence="2" id="KW-0436">Ligase</keyword>
<dbReference type="GO" id="GO:0070681">
    <property type="term" value="P:glutaminyl-tRNAGln biosynthesis via transamidation"/>
    <property type="evidence" value="ECO:0007669"/>
    <property type="project" value="TreeGrafter"/>
</dbReference>
<comment type="subunit">
    <text evidence="2">Heterotrimer of A, B and C subunits.</text>
</comment>
<evidence type="ECO:0000313" key="4">
    <source>
        <dbReference type="Proteomes" id="UP000189670"/>
    </source>
</evidence>
<evidence type="ECO:0000313" key="3">
    <source>
        <dbReference type="EMBL" id="ETR73764.1"/>
    </source>
</evidence>
<comment type="catalytic activity">
    <reaction evidence="2">
        <text>L-aspartyl-tRNA(Asn) + L-glutamine + ATP + H2O = L-asparaginyl-tRNA(Asn) + L-glutamate + ADP + phosphate + 2 H(+)</text>
        <dbReference type="Rhea" id="RHEA:14513"/>
        <dbReference type="Rhea" id="RHEA-COMP:9674"/>
        <dbReference type="Rhea" id="RHEA-COMP:9677"/>
        <dbReference type="ChEBI" id="CHEBI:15377"/>
        <dbReference type="ChEBI" id="CHEBI:15378"/>
        <dbReference type="ChEBI" id="CHEBI:29985"/>
        <dbReference type="ChEBI" id="CHEBI:30616"/>
        <dbReference type="ChEBI" id="CHEBI:43474"/>
        <dbReference type="ChEBI" id="CHEBI:58359"/>
        <dbReference type="ChEBI" id="CHEBI:78515"/>
        <dbReference type="ChEBI" id="CHEBI:78516"/>
        <dbReference type="ChEBI" id="CHEBI:456216"/>
    </reaction>
</comment>
<comment type="catalytic activity">
    <reaction evidence="2">
        <text>L-glutamyl-tRNA(Gln) + L-glutamine + ATP + H2O = L-glutaminyl-tRNA(Gln) + L-glutamate + ADP + phosphate + H(+)</text>
        <dbReference type="Rhea" id="RHEA:17521"/>
        <dbReference type="Rhea" id="RHEA-COMP:9681"/>
        <dbReference type="Rhea" id="RHEA-COMP:9684"/>
        <dbReference type="ChEBI" id="CHEBI:15377"/>
        <dbReference type="ChEBI" id="CHEBI:15378"/>
        <dbReference type="ChEBI" id="CHEBI:29985"/>
        <dbReference type="ChEBI" id="CHEBI:30616"/>
        <dbReference type="ChEBI" id="CHEBI:43474"/>
        <dbReference type="ChEBI" id="CHEBI:58359"/>
        <dbReference type="ChEBI" id="CHEBI:78520"/>
        <dbReference type="ChEBI" id="CHEBI:78521"/>
        <dbReference type="ChEBI" id="CHEBI:456216"/>
    </reaction>
</comment>
<dbReference type="GO" id="GO:0050567">
    <property type="term" value="F:glutaminyl-tRNA synthase (glutamine-hydrolyzing) activity"/>
    <property type="evidence" value="ECO:0007669"/>
    <property type="project" value="UniProtKB-UniRule"/>
</dbReference>
<evidence type="ECO:0000256" key="1">
    <source>
        <dbReference type="ARBA" id="ARBA00022840"/>
    </source>
</evidence>
<dbReference type="GO" id="GO:0005524">
    <property type="term" value="F:ATP binding"/>
    <property type="evidence" value="ECO:0007669"/>
    <property type="project" value="UniProtKB-KW"/>
</dbReference>
<evidence type="ECO:0000256" key="2">
    <source>
        <dbReference type="HAMAP-Rule" id="MF_00122"/>
    </source>
</evidence>
<dbReference type="Gene3D" id="1.10.20.60">
    <property type="entry name" value="Glu-tRNAGln amidotransferase C subunit, N-terminal domain"/>
    <property type="match status" value="1"/>
</dbReference>
<dbReference type="GO" id="GO:0006450">
    <property type="term" value="P:regulation of translational fidelity"/>
    <property type="evidence" value="ECO:0007669"/>
    <property type="project" value="InterPro"/>
</dbReference>
<dbReference type="EMBL" id="ATBP01000039">
    <property type="protein sequence ID" value="ETR73764.1"/>
    <property type="molecule type" value="Genomic_DNA"/>
</dbReference>
<dbReference type="InterPro" id="IPR003837">
    <property type="entry name" value="GatC"/>
</dbReference>
<sequence>MAITKKDILHIAELARLNLATDEIETFTNQFGDILSYMERLNQVNTDEVPPLSHPGQMINAFREDLVMQSIPTQLALSNAPNCDESAFIVPKVVG</sequence>
<comment type="function">
    <text evidence="2">Allows the formation of correctly charged Asn-tRNA(Asn) or Gln-tRNA(Gln) through the transamidation of misacylated Asp-tRNA(Asn) or Glu-tRNA(Gln) in organisms which lack either or both of asparaginyl-tRNA or glutaminyl-tRNA synthetases. The reaction takes place in the presence of glutamine and ATP through an activated phospho-Asp-tRNA(Asn) or phospho-Glu-tRNA(Gln).</text>
</comment>
<keyword evidence="1 2" id="KW-0067">ATP-binding</keyword>
<gene>
    <name evidence="2 3" type="primary">gatC</name>
    <name evidence="3" type="ORF">OMM_06742</name>
</gene>
<dbReference type="PANTHER" id="PTHR15004">
    <property type="entry name" value="GLUTAMYL-TRNA(GLN) AMIDOTRANSFERASE SUBUNIT C, MITOCHONDRIAL"/>
    <property type="match status" value="1"/>
</dbReference>
<proteinExistence type="inferred from homology"/>
<protein>
    <recommendedName>
        <fullName evidence="2">Aspartyl/glutamyl-tRNA(Asn/Gln) amidotransferase subunit C</fullName>
        <shortName evidence="2">Asp/Glu-ADT subunit C</shortName>
        <ecNumber evidence="2">6.3.5.-</ecNumber>
    </recommendedName>
</protein>